<organism evidence="2 3">
    <name type="scientific">Gossypium barbadense</name>
    <name type="common">Sea Island cotton</name>
    <name type="synonym">Hibiscus barbadensis</name>
    <dbReference type="NCBI Taxonomy" id="3634"/>
    <lineage>
        <taxon>Eukaryota</taxon>
        <taxon>Viridiplantae</taxon>
        <taxon>Streptophyta</taxon>
        <taxon>Embryophyta</taxon>
        <taxon>Tracheophyta</taxon>
        <taxon>Spermatophyta</taxon>
        <taxon>Magnoliopsida</taxon>
        <taxon>eudicotyledons</taxon>
        <taxon>Gunneridae</taxon>
        <taxon>Pentapetalae</taxon>
        <taxon>rosids</taxon>
        <taxon>malvids</taxon>
        <taxon>Malvales</taxon>
        <taxon>Malvaceae</taxon>
        <taxon>Malvoideae</taxon>
        <taxon>Gossypium</taxon>
    </lineage>
</organism>
<feature type="transmembrane region" description="Helical" evidence="1">
    <location>
        <begin position="92"/>
        <end position="118"/>
    </location>
</feature>
<dbReference type="AlphaFoldDB" id="A0A2P5WE70"/>
<keyword evidence="1" id="KW-0472">Membrane</keyword>
<dbReference type="PANTHER" id="PTHR11814">
    <property type="entry name" value="SULFATE TRANSPORTER"/>
    <property type="match status" value="1"/>
</dbReference>
<keyword evidence="1" id="KW-0812">Transmembrane</keyword>
<gene>
    <name evidence="2" type="ORF">GOBAR_AA31293</name>
</gene>
<evidence type="ECO:0008006" key="4">
    <source>
        <dbReference type="Google" id="ProtNLM"/>
    </source>
</evidence>
<reference evidence="2 3" key="1">
    <citation type="submission" date="2015-01" db="EMBL/GenBank/DDBJ databases">
        <title>Genome of allotetraploid Gossypium barbadense reveals genomic plasticity and fiber elongation in cotton evolution.</title>
        <authorList>
            <person name="Chen X."/>
            <person name="Liu X."/>
            <person name="Zhao B."/>
            <person name="Zheng H."/>
            <person name="Hu Y."/>
            <person name="Lu G."/>
            <person name="Yang C."/>
            <person name="Chen J."/>
            <person name="Shan C."/>
            <person name="Zhang L."/>
            <person name="Zhou Y."/>
            <person name="Wang L."/>
            <person name="Guo W."/>
            <person name="Bai Y."/>
            <person name="Ruan J."/>
            <person name="Shangguan X."/>
            <person name="Mao Y."/>
            <person name="Jiang J."/>
            <person name="Zhu Y."/>
            <person name="Lei J."/>
            <person name="Kang H."/>
            <person name="Chen S."/>
            <person name="He X."/>
            <person name="Wang R."/>
            <person name="Wang Y."/>
            <person name="Chen J."/>
            <person name="Wang L."/>
            <person name="Yu S."/>
            <person name="Wang B."/>
            <person name="Wei J."/>
            <person name="Song S."/>
            <person name="Lu X."/>
            <person name="Gao Z."/>
            <person name="Gu W."/>
            <person name="Deng X."/>
            <person name="Ma D."/>
            <person name="Wang S."/>
            <person name="Liang W."/>
            <person name="Fang L."/>
            <person name="Cai C."/>
            <person name="Zhu X."/>
            <person name="Zhou B."/>
            <person name="Zhang Y."/>
            <person name="Chen Z."/>
            <person name="Xu S."/>
            <person name="Zhu R."/>
            <person name="Wang S."/>
            <person name="Zhang T."/>
            <person name="Zhao G."/>
        </authorList>
    </citation>
    <scope>NUCLEOTIDE SEQUENCE [LARGE SCALE GENOMIC DNA]</scope>
    <source>
        <strain evidence="3">cv. Xinhai21</strain>
        <tissue evidence="2">Leaf</tissue>
    </source>
</reference>
<dbReference type="GO" id="GO:0055085">
    <property type="term" value="P:transmembrane transport"/>
    <property type="evidence" value="ECO:0007669"/>
    <property type="project" value="InterPro"/>
</dbReference>
<proteinExistence type="predicted"/>
<dbReference type="GO" id="GO:0016020">
    <property type="term" value="C:membrane"/>
    <property type="evidence" value="ECO:0007669"/>
    <property type="project" value="InterPro"/>
</dbReference>
<dbReference type="EMBL" id="KZ667968">
    <property type="protein sequence ID" value="PPR89394.1"/>
    <property type="molecule type" value="Genomic_DNA"/>
</dbReference>
<evidence type="ECO:0000256" key="1">
    <source>
        <dbReference type="SAM" id="Phobius"/>
    </source>
</evidence>
<name>A0A2P5WE70_GOSBA</name>
<dbReference type="OrthoDB" id="288203at2759"/>
<sequence length="135" mass="15511">MPPSPLPLLIPHITYSSPSSSTMPTRSVKILQLQHPDTTSYGSSGAGYSSSSFSRLREKIKEMTFFNWVEMFLPCCRWIRTYKWREYLQVDLMAGSTVGIMLVPQVIPLLSAFLWLLCKCRCKKKRRKTQLVCVC</sequence>
<protein>
    <recommendedName>
        <fullName evidence="4">SLC26A/SulP transporter domain-containing protein</fullName>
    </recommendedName>
</protein>
<keyword evidence="1" id="KW-1133">Transmembrane helix</keyword>
<evidence type="ECO:0000313" key="3">
    <source>
        <dbReference type="Proteomes" id="UP000239757"/>
    </source>
</evidence>
<dbReference type="InterPro" id="IPR001902">
    <property type="entry name" value="SLC26A/SulP_fam"/>
</dbReference>
<evidence type="ECO:0000313" key="2">
    <source>
        <dbReference type="EMBL" id="PPR89394.1"/>
    </source>
</evidence>
<dbReference type="Proteomes" id="UP000239757">
    <property type="component" value="Unassembled WGS sequence"/>
</dbReference>
<accession>A0A2P5WE70</accession>